<organism evidence="8 9">
    <name type="scientific">Acer saccharum</name>
    <name type="common">Sugar maple</name>
    <dbReference type="NCBI Taxonomy" id="4024"/>
    <lineage>
        <taxon>Eukaryota</taxon>
        <taxon>Viridiplantae</taxon>
        <taxon>Streptophyta</taxon>
        <taxon>Embryophyta</taxon>
        <taxon>Tracheophyta</taxon>
        <taxon>Spermatophyta</taxon>
        <taxon>Magnoliopsida</taxon>
        <taxon>eudicotyledons</taxon>
        <taxon>Gunneridae</taxon>
        <taxon>Pentapetalae</taxon>
        <taxon>rosids</taxon>
        <taxon>malvids</taxon>
        <taxon>Sapindales</taxon>
        <taxon>Sapindaceae</taxon>
        <taxon>Hippocastanoideae</taxon>
        <taxon>Acereae</taxon>
        <taxon>Acer</taxon>
    </lineage>
</organism>
<reference evidence="8" key="1">
    <citation type="journal article" date="2022" name="Plant J.">
        <title>Strategies of tolerance reflected in two North American maple genomes.</title>
        <authorList>
            <person name="McEvoy S.L."/>
            <person name="Sezen U.U."/>
            <person name="Trouern-Trend A."/>
            <person name="McMahon S.M."/>
            <person name="Schaberg P.G."/>
            <person name="Yang J."/>
            <person name="Wegrzyn J.L."/>
            <person name="Swenson N.G."/>
        </authorList>
    </citation>
    <scope>NUCLEOTIDE SEQUENCE</scope>
    <source>
        <strain evidence="8">NS2018</strain>
    </source>
</reference>
<keyword evidence="2" id="KW-0112">Calmodulin-binding</keyword>
<dbReference type="InterPro" id="IPR018490">
    <property type="entry name" value="cNMP-bd_dom_sf"/>
</dbReference>
<evidence type="ECO:0000256" key="6">
    <source>
        <dbReference type="SAM" id="Phobius"/>
    </source>
</evidence>
<evidence type="ECO:0000256" key="1">
    <source>
        <dbReference type="ARBA" id="ARBA00022535"/>
    </source>
</evidence>
<dbReference type="InterPro" id="IPR014710">
    <property type="entry name" value="RmlC-like_jellyroll"/>
</dbReference>
<dbReference type="PANTHER" id="PTHR45651">
    <property type="entry name" value="CYCLIC NUCLEOTIDE-GATED ION CHANNEL 15-RELATED-RELATED"/>
    <property type="match status" value="1"/>
</dbReference>
<evidence type="ECO:0000256" key="5">
    <source>
        <dbReference type="ARBA" id="ARBA00023303"/>
    </source>
</evidence>
<keyword evidence="3" id="KW-0142">cGMP-binding</keyword>
<evidence type="ECO:0000256" key="4">
    <source>
        <dbReference type="ARBA" id="ARBA00023286"/>
    </source>
</evidence>
<evidence type="ECO:0000256" key="3">
    <source>
        <dbReference type="ARBA" id="ARBA00022992"/>
    </source>
</evidence>
<dbReference type="PROSITE" id="PS50042">
    <property type="entry name" value="CNMP_BINDING_3"/>
    <property type="match status" value="1"/>
</dbReference>
<dbReference type="EMBL" id="JAUESC010000004">
    <property type="protein sequence ID" value="KAK0596818.1"/>
    <property type="molecule type" value="Genomic_DNA"/>
</dbReference>
<dbReference type="GO" id="GO:0030553">
    <property type="term" value="F:cGMP binding"/>
    <property type="evidence" value="ECO:0007669"/>
    <property type="project" value="UniProtKB-KW"/>
</dbReference>
<keyword evidence="5" id="KW-0407">Ion channel</keyword>
<keyword evidence="4" id="KW-1071">Ligand-gated ion channel</keyword>
<comment type="caution">
    <text evidence="8">The sequence shown here is derived from an EMBL/GenBank/DDBJ whole genome shotgun (WGS) entry which is preliminary data.</text>
</comment>
<proteinExistence type="predicted"/>
<protein>
    <recommendedName>
        <fullName evidence="7">Cyclic nucleotide-binding domain-containing protein</fullName>
    </recommendedName>
</protein>
<evidence type="ECO:0000313" key="8">
    <source>
        <dbReference type="EMBL" id="KAK0596818.1"/>
    </source>
</evidence>
<keyword evidence="9" id="KW-1185">Reference proteome</keyword>
<feature type="domain" description="Cyclic nucleotide-binding" evidence="7">
    <location>
        <begin position="81"/>
        <end position="173"/>
    </location>
</feature>
<feature type="transmembrane region" description="Helical" evidence="6">
    <location>
        <begin position="58"/>
        <end position="76"/>
    </location>
</feature>
<keyword evidence="3" id="KW-0547">Nucleotide-binding</keyword>
<dbReference type="Proteomes" id="UP001168877">
    <property type="component" value="Unassembled WGS sequence"/>
</dbReference>
<dbReference type="InterPro" id="IPR000595">
    <property type="entry name" value="cNMP-bd_dom"/>
</dbReference>
<dbReference type="Gene3D" id="2.60.120.10">
    <property type="entry name" value="Jelly Rolls"/>
    <property type="match status" value="1"/>
</dbReference>
<keyword evidence="6" id="KW-0812">Transmembrane</keyword>
<dbReference type="GO" id="GO:0005516">
    <property type="term" value="F:calmodulin binding"/>
    <property type="evidence" value="ECO:0007669"/>
    <property type="project" value="UniProtKB-KW"/>
</dbReference>
<dbReference type="SUPFAM" id="SSF51206">
    <property type="entry name" value="cAMP-binding domain-like"/>
    <property type="match status" value="1"/>
</dbReference>
<reference evidence="8" key="2">
    <citation type="submission" date="2023-06" db="EMBL/GenBank/DDBJ databases">
        <authorList>
            <person name="Swenson N.G."/>
            <person name="Wegrzyn J.L."/>
            <person name="Mcevoy S.L."/>
        </authorList>
    </citation>
    <scope>NUCLEOTIDE SEQUENCE</scope>
    <source>
        <strain evidence="8">NS2018</strain>
        <tissue evidence="8">Leaf</tissue>
    </source>
</reference>
<keyword evidence="6" id="KW-1133">Transmembrane helix</keyword>
<sequence>MGISILLLASLVFIQDAQIRAPLFLVASGFPILGYLPRIITIHRWFTEQVTTASSNKLAKAVLAQIALNLLLFFYGGHVERFRRWSDASLFHLCDCVKPIVYAERTRIVCEGDPINEMLFVLQGKLGTFSSEDIVFMNNVPPHDRKRDLLKDGDFWGEELVNWVHDESSSSSS</sequence>
<accession>A0AA39VZH2</accession>
<evidence type="ECO:0000259" key="7">
    <source>
        <dbReference type="PROSITE" id="PS50042"/>
    </source>
</evidence>
<evidence type="ECO:0000313" key="9">
    <source>
        <dbReference type="Proteomes" id="UP001168877"/>
    </source>
</evidence>
<dbReference type="GO" id="GO:0034220">
    <property type="term" value="P:monoatomic ion transmembrane transport"/>
    <property type="evidence" value="ECO:0007669"/>
    <property type="project" value="UniProtKB-KW"/>
</dbReference>
<keyword evidence="1" id="KW-0140">cGMP</keyword>
<evidence type="ECO:0000256" key="2">
    <source>
        <dbReference type="ARBA" id="ARBA00022860"/>
    </source>
</evidence>
<name>A0AA39VZH2_ACESA</name>
<dbReference type="GO" id="GO:0016020">
    <property type="term" value="C:membrane"/>
    <property type="evidence" value="ECO:0007669"/>
    <property type="project" value="UniProtKB-SubCell"/>
</dbReference>
<dbReference type="GO" id="GO:0030552">
    <property type="term" value="F:cAMP binding"/>
    <property type="evidence" value="ECO:0007669"/>
    <property type="project" value="UniProtKB-KW"/>
</dbReference>
<dbReference type="PANTHER" id="PTHR45651:SF5">
    <property type="entry name" value="CYCLIC NUCLEOTIDE-GATED ION CHANNEL 1"/>
    <property type="match status" value="1"/>
</dbReference>
<keyword evidence="6" id="KW-0472">Membrane</keyword>
<keyword evidence="4" id="KW-0813">Transport</keyword>
<dbReference type="AlphaFoldDB" id="A0AA39VZH2"/>
<keyword evidence="4" id="KW-0406">Ion transport</keyword>
<gene>
    <name evidence="8" type="ORF">LWI29_019340</name>
</gene>